<dbReference type="RefSeq" id="WP_073210619.1">
    <property type="nucleotide sequence ID" value="NZ_FRCL01000014.1"/>
</dbReference>
<evidence type="ECO:0008006" key="4">
    <source>
        <dbReference type="Google" id="ProtNLM"/>
    </source>
</evidence>
<evidence type="ECO:0000313" key="3">
    <source>
        <dbReference type="Proteomes" id="UP000184092"/>
    </source>
</evidence>
<dbReference type="Proteomes" id="UP000184092">
    <property type="component" value="Unassembled WGS sequence"/>
</dbReference>
<organism evidence="2 3">
    <name type="scientific">Flavobacterium xinjiangense</name>
    <dbReference type="NCBI Taxonomy" id="178356"/>
    <lineage>
        <taxon>Bacteria</taxon>
        <taxon>Pseudomonadati</taxon>
        <taxon>Bacteroidota</taxon>
        <taxon>Flavobacteriia</taxon>
        <taxon>Flavobacteriales</taxon>
        <taxon>Flavobacteriaceae</taxon>
        <taxon>Flavobacterium</taxon>
    </lineage>
</organism>
<dbReference type="SUPFAM" id="SSF57938">
    <property type="entry name" value="DnaJ/Hsp40 cysteine-rich domain"/>
    <property type="match status" value="1"/>
</dbReference>
<reference evidence="3" key="1">
    <citation type="submission" date="2016-11" db="EMBL/GenBank/DDBJ databases">
        <authorList>
            <person name="Varghese N."/>
            <person name="Submissions S."/>
        </authorList>
    </citation>
    <scope>NUCLEOTIDE SEQUENCE [LARGE SCALE GENOMIC DNA]</scope>
    <source>
        <strain evidence="3">CGMCC 1.2749</strain>
    </source>
</reference>
<dbReference type="AlphaFoldDB" id="A0A1M7P555"/>
<proteinExistence type="predicted"/>
<gene>
    <name evidence="2" type="ORF">SAMN05216269_1145</name>
</gene>
<protein>
    <recommendedName>
        <fullName evidence="4">Molecular chaperone DnaJ</fullName>
    </recommendedName>
</protein>
<sequence length="59" mass="5768">MSENCSRCNGNGQIACPGCGGRGAKSQNKGLNETRVVNCSGCNGSGRVSCGGCGGTGKK</sequence>
<name>A0A1M7P555_9FLAO</name>
<dbReference type="InterPro" id="IPR036410">
    <property type="entry name" value="HSP_DnaJ_Cys-rich_dom_sf"/>
</dbReference>
<keyword evidence="3" id="KW-1185">Reference proteome</keyword>
<feature type="compositionally biased region" description="Polar residues" evidence="1">
    <location>
        <begin position="1"/>
        <end position="12"/>
    </location>
</feature>
<evidence type="ECO:0000313" key="2">
    <source>
        <dbReference type="EMBL" id="SHN11791.1"/>
    </source>
</evidence>
<feature type="region of interest" description="Disordered" evidence="1">
    <location>
        <begin position="1"/>
        <end position="27"/>
    </location>
</feature>
<dbReference type="STRING" id="178356.SAMN05216269_1145"/>
<evidence type="ECO:0000256" key="1">
    <source>
        <dbReference type="SAM" id="MobiDB-lite"/>
    </source>
</evidence>
<dbReference type="EMBL" id="FRCL01000014">
    <property type="protein sequence ID" value="SHN11791.1"/>
    <property type="molecule type" value="Genomic_DNA"/>
</dbReference>
<accession>A0A1M7P555</accession>